<dbReference type="PATRIC" id="fig|908627.4.peg.3994"/>
<evidence type="ECO:0000313" key="1">
    <source>
        <dbReference type="EMBL" id="KLU24861.1"/>
    </source>
</evidence>
<sequence length="282" mass="31954">MFVDPRVAHGRAKFELNRSPRMFAEERRGKITEVIVKSLEDFTGTPNRRGLMRLLERQVAPRLERLGLEPYVGALGNLEGLFVNFTTMSTEHGLREFQLQLSVPDMALKSFATNIIKPHAVARCMQRNGVMSLMEIERETSTAFVFARAFRPLAMLEKWKQAAVPTSSGLFVGEMCDNDDIYLNTYIRPVISDRPSRWSKFAALFSTMPDWTTAQIHEGSDLLQWIIDHIRALRETAPLAERFPFLLDPYQGINDPLDATWNAAHASADAQMTSPPQPTNSK</sequence>
<dbReference type="Proteomes" id="UP000035963">
    <property type="component" value="Unassembled WGS sequence"/>
</dbReference>
<organism evidence="1 2">
    <name type="scientific">Caballeronia mineralivorans PML1(12)</name>
    <dbReference type="NCBI Taxonomy" id="908627"/>
    <lineage>
        <taxon>Bacteria</taxon>
        <taxon>Pseudomonadati</taxon>
        <taxon>Pseudomonadota</taxon>
        <taxon>Betaproteobacteria</taxon>
        <taxon>Burkholderiales</taxon>
        <taxon>Burkholderiaceae</taxon>
        <taxon>Caballeronia</taxon>
    </lineage>
</organism>
<comment type="caution">
    <text evidence="1">The sequence shown here is derived from an EMBL/GenBank/DDBJ whole genome shotgun (WGS) entry which is preliminary data.</text>
</comment>
<dbReference type="OrthoDB" id="8990313at2"/>
<proteinExistence type="predicted"/>
<gene>
    <name evidence="1" type="ORF">EOS_17845</name>
</gene>
<name>A0A0J1CWV7_9BURK</name>
<dbReference type="AlphaFoldDB" id="A0A0J1CWV7"/>
<reference evidence="1 2" key="1">
    <citation type="journal article" date="2015" name="Genome Announc.">
        <title>Draft Genome Sequence of Burkholderia sp. Strain PML1(12), an Ectomycorrhizosphere-Inhabiting Bacterium with Effective Mineral-Weathering Ability.</title>
        <authorList>
            <person name="Uroz S."/>
            <person name="Oger P."/>
        </authorList>
    </citation>
    <scope>NUCLEOTIDE SEQUENCE [LARGE SCALE GENOMIC DNA]</scope>
    <source>
        <strain evidence="2">PML1(12)</strain>
    </source>
</reference>
<accession>A0A0J1CWV7</accession>
<keyword evidence="2" id="KW-1185">Reference proteome</keyword>
<dbReference type="EMBL" id="AEJF01000115">
    <property type="protein sequence ID" value="KLU24861.1"/>
    <property type="molecule type" value="Genomic_DNA"/>
</dbReference>
<protein>
    <submittedName>
        <fullName evidence="1">Uncharacterized protein</fullName>
    </submittedName>
</protein>
<evidence type="ECO:0000313" key="2">
    <source>
        <dbReference type="Proteomes" id="UP000035963"/>
    </source>
</evidence>